<protein>
    <submittedName>
        <fullName evidence="2">DUF4837 family protein</fullName>
    </submittedName>
</protein>
<feature type="signal peptide" evidence="1">
    <location>
        <begin position="1"/>
        <end position="22"/>
    </location>
</feature>
<sequence>MKKLGFLALFLAIVLTSCNSGANKSYLPSSIGAINSMVVVIDNDLWKSRVGDSIRRHFAAPVLGMPMDEPLFNIDQIAPKFFTGSLRNTRSVLFVMKDSVDVAHVKSDLYATPQKIGVIKGETEEDIIENLKDESDQIIKAFKEVEITEAQKRFNRSLNKEGVLQEKFGISLKVPSIYKVGKQEDNFVWIDREIRKGSANIIVYEMPANSFGNDTTLVKDIIAMRDSIGKKYVPGPDVTGKVTYMRTEPAYAPALFPVEIAGIKGVEVRGIWDIKNYPMAGPFLTYILNDKTNNRKLVMEGFVFAPATEKRDDIFELEAILKTLKLVPQQADEDAK</sequence>
<keyword evidence="3" id="KW-1185">Reference proteome</keyword>
<evidence type="ECO:0000313" key="3">
    <source>
        <dbReference type="Proteomes" id="UP001250656"/>
    </source>
</evidence>
<organism evidence="2 3">
    <name type="scientific">Pricia mediterranea</name>
    <dbReference type="NCBI Taxonomy" id="3076079"/>
    <lineage>
        <taxon>Bacteria</taxon>
        <taxon>Pseudomonadati</taxon>
        <taxon>Bacteroidota</taxon>
        <taxon>Flavobacteriia</taxon>
        <taxon>Flavobacteriales</taxon>
        <taxon>Flavobacteriaceae</taxon>
        <taxon>Pricia</taxon>
    </lineage>
</organism>
<dbReference type="Proteomes" id="UP001250656">
    <property type="component" value="Unassembled WGS sequence"/>
</dbReference>
<gene>
    <name evidence="2" type="ORF">RQM65_09590</name>
</gene>
<comment type="caution">
    <text evidence="2">The sequence shown here is derived from an EMBL/GenBank/DDBJ whole genome shotgun (WGS) entry which is preliminary data.</text>
</comment>
<proteinExistence type="predicted"/>
<dbReference type="Pfam" id="PF16125">
    <property type="entry name" value="DUF4837"/>
    <property type="match status" value="1"/>
</dbReference>
<keyword evidence="1" id="KW-0732">Signal</keyword>
<accession>A0ABU3L771</accession>
<dbReference type="EMBL" id="JAVTTP010000001">
    <property type="protein sequence ID" value="MDT7828912.1"/>
    <property type="molecule type" value="Genomic_DNA"/>
</dbReference>
<evidence type="ECO:0000313" key="2">
    <source>
        <dbReference type="EMBL" id="MDT7828912.1"/>
    </source>
</evidence>
<name>A0ABU3L771_9FLAO</name>
<evidence type="ECO:0000256" key="1">
    <source>
        <dbReference type="SAM" id="SignalP"/>
    </source>
</evidence>
<feature type="chain" id="PRO_5046904778" evidence="1">
    <location>
        <begin position="23"/>
        <end position="336"/>
    </location>
</feature>
<dbReference type="PROSITE" id="PS51257">
    <property type="entry name" value="PROKAR_LIPOPROTEIN"/>
    <property type="match status" value="1"/>
</dbReference>
<dbReference type="InterPro" id="IPR032286">
    <property type="entry name" value="DUF4837"/>
</dbReference>
<dbReference type="RefSeq" id="WP_314014515.1">
    <property type="nucleotide sequence ID" value="NZ_JAVTTP010000001.1"/>
</dbReference>
<reference evidence="2 3" key="1">
    <citation type="submission" date="2023-09" db="EMBL/GenBank/DDBJ databases">
        <title>Novel taxa isolated from Blanes Bay.</title>
        <authorList>
            <person name="Rey-Velasco X."/>
            <person name="Lucena T."/>
        </authorList>
    </citation>
    <scope>NUCLEOTIDE SEQUENCE [LARGE SCALE GENOMIC DNA]</scope>
    <source>
        <strain evidence="2 3">S334</strain>
    </source>
</reference>